<keyword evidence="3" id="KW-1185">Reference proteome</keyword>
<protein>
    <submittedName>
        <fullName evidence="2">Flavin reductase family protein</fullName>
    </submittedName>
</protein>
<evidence type="ECO:0000313" key="2">
    <source>
        <dbReference type="EMBL" id="NNM73273.1"/>
    </source>
</evidence>
<dbReference type="RefSeq" id="WP_171218735.1">
    <property type="nucleotide sequence ID" value="NZ_JABEPP010000003.1"/>
</dbReference>
<evidence type="ECO:0000313" key="3">
    <source>
        <dbReference type="Proteomes" id="UP000564885"/>
    </source>
</evidence>
<dbReference type="Pfam" id="PF01613">
    <property type="entry name" value="Flavin_Reduct"/>
    <property type="match status" value="1"/>
</dbReference>
<dbReference type="GO" id="GO:0010181">
    <property type="term" value="F:FMN binding"/>
    <property type="evidence" value="ECO:0007669"/>
    <property type="project" value="InterPro"/>
</dbReference>
<organism evidence="2 3">
    <name type="scientific">Enterovirga aerilata</name>
    <dbReference type="NCBI Taxonomy" id="2730920"/>
    <lineage>
        <taxon>Bacteria</taxon>
        <taxon>Pseudomonadati</taxon>
        <taxon>Pseudomonadota</taxon>
        <taxon>Alphaproteobacteria</taxon>
        <taxon>Hyphomicrobiales</taxon>
        <taxon>Methylobacteriaceae</taxon>
        <taxon>Enterovirga</taxon>
    </lineage>
</organism>
<reference evidence="2 3" key="1">
    <citation type="submission" date="2020-04" db="EMBL/GenBank/DDBJ databases">
        <title>Enterovirga sp. isolate from soil.</title>
        <authorList>
            <person name="Chea S."/>
            <person name="Kim D.-U."/>
        </authorList>
    </citation>
    <scope>NUCLEOTIDE SEQUENCE [LARGE SCALE GENOMIC DNA]</scope>
    <source>
        <strain evidence="2 3">DB1703</strain>
    </source>
</reference>
<dbReference type="GO" id="GO:0016646">
    <property type="term" value="F:oxidoreductase activity, acting on the CH-NH group of donors, NAD or NADP as acceptor"/>
    <property type="evidence" value="ECO:0007669"/>
    <property type="project" value="UniProtKB-ARBA"/>
</dbReference>
<dbReference type="InterPro" id="IPR002563">
    <property type="entry name" value="Flavin_Rdtase-like_dom"/>
</dbReference>
<dbReference type="SUPFAM" id="SSF50475">
    <property type="entry name" value="FMN-binding split barrel"/>
    <property type="match status" value="1"/>
</dbReference>
<sequence length="203" mass="22591">MFYDATKNDHGLRHNPMKALIGPRPIGWISALNARGEVNLSPYSFFNAVAENPFIVAFSSNGYKDAVAFVDETKEFVCSLATWDTREAMNLTSAPLARGESEFAFAGLTQAPSRLVKPPRVAEAPAALECQWLRTIQLEDRDGRRMEQYLVLGQVIGVHIDDRFVKDGLVDTAAMRPIMRGGYMDYFVATPETKFSIQRPKGA</sequence>
<evidence type="ECO:0000259" key="1">
    <source>
        <dbReference type="SMART" id="SM00903"/>
    </source>
</evidence>
<dbReference type="PANTHER" id="PTHR43812:SF2">
    <property type="entry name" value="FLAVIN REDUCTASE LIKE DOMAIN-CONTAINING PROTEIN"/>
    <property type="match status" value="1"/>
</dbReference>
<dbReference type="EMBL" id="JABEPP010000003">
    <property type="protein sequence ID" value="NNM73273.1"/>
    <property type="molecule type" value="Genomic_DNA"/>
</dbReference>
<name>A0A849IH77_9HYPH</name>
<dbReference type="Proteomes" id="UP000564885">
    <property type="component" value="Unassembled WGS sequence"/>
</dbReference>
<accession>A0A849IH77</accession>
<comment type="caution">
    <text evidence="2">The sequence shown here is derived from an EMBL/GenBank/DDBJ whole genome shotgun (WGS) entry which is preliminary data.</text>
</comment>
<proteinExistence type="predicted"/>
<dbReference type="SMART" id="SM00903">
    <property type="entry name" value="Flavin_Reduct"/>
    <property type="match status" value="1"/>
</dbReference>
<feature type="domain" description="Flavin reductase like" evidence="1">
    <location>
        <begin position="20"/>
        <end position="166"/>
    </location>
</feature>
<dbReference type="PANTHER" id="PTHR43812">
    <property type="entry name" value="BLR2425 PROTEIN"/>
    <property type="match status" value="1"/>
</dbReference>
<dbReference type="AlphaFoldDB" id="A0A849IH77"/>
<dbReference type="InterPro" id="IPR012349">
    <property type="entry name" value="Split_barrel_FMN-bd"/>
</dbReference>
<dbReference type="Gene3D" id="2.30.110.10">
    <property type="entry name" value="Electron Transport, Fmn-binding Protein, Chain A"/>
    <property type="match status" value="1"/>
</dbReference>
<gene>
    <name evidence="2" type="ORF">HJG44_12865</name>
</gene>